<evidence type="ECO:0000256" key="2">
    <source>
        <dbReference type="ARBA" id="ARBA00004651"/>
    </source>
</evidence>
<dbReference type="GO" id="GO:0005921">
    <property type="term" value="C:gap junction"/>
    <property type="evidence" value="ECO:0007669"/>
    <property type="project" value="UniProtKB-SubCell"/>
</dbReference>
<evidence type="ECO:0000256" key="12">
    <source>
        <dbReference type="RuleBase" id="RU010713"/>
    </source>
</evidence>
<dbReference type="PRINTS" id="PR01262">
    <property type="entry name" value="INNEXIN"/>
</dbReference>
<dbReference type="WBParaSite" id="SMUV_0000436301-mRNA-1">
    <property type="protein sequence ID" value="SMUV_0000436301-mRNA-1"/>
    <property type="gene ID" value="SMUV_0000436301"/>
</dbReference>
<keyword evidence="8 12" id="KW-1133">Transmembrane helix</keyword>
<feature type="transmembrane region" description="Helical" evidence="12">
    <location>
        <begin position="246"/>
        <end position="269"/>
    </location>
</feature>
<evidence type="ECO:0000256" key="10">
    <source>
        <dbReference type="ARBA" id="ARBA00023136"/>
    </source>
</evidence>
<evidence type="ECO:0000256" key="4">
    <source>
        <dbReference type="ARBA" id="ARBA00022475"/>
    </source>
</evidence>
<evidence type="ECO:0000256" key="9">
    <source>
        <dbReference type="ARBA" id="ARBA00023065"/>
    </source>
</evidence>
<dbReference type="GO" id="GO:0005243">
    <property type="term" value="F:gap junction channel activity"/>
    <property type="evidence" value="ECO:0007669"/>
    <property type="project" value="TreeGrafter"/>
</dbReference>
<proteinExistence type="inferred from homology"/>
<dbReference type="PANTHER" id="PTHR11893">
    <property type="entry name" value="INNEXIN"/>
    <property type="match status" value="1"/>
</dbReference>
<evidence type="ECO:0000256" key="1">
    <source>
        <dbReference type="ARBA" id="ARBA00004610"/>
    </source>
</evidence>
<evidence type="ECO:0000256" key="8">
    <source>
        <dbReference type="ARBA" id="ARBA00022989"/>
    </source>
</evidence>
<evidence type="ECO:0000256" key="3">
    <source>
        <dbReference type="ARBA" id="ARBA00022448"/>
    </source>
</evidence>
<dbReference type="Proteomes" id="UP000046393">
    <property type="component" value="Unplaced"/>
</dbReference>
<evidence type="ECO:0000313" key="14">
    <source>
        <dbReference type="WBParaSite" id="SMUV_0000436301-mRNA-1"/>
    </source>
</evidence>
<evidence type="ECO:0000256" key="5">
    <source>
        <dbReference type="ARBA" id="ARBA00022692"/>
    </source>
</evidence>
<keyword evidence="10 12" id="KW-0472">Membrane</keyword>
<evidence type="ECO:0000256" key="6">
    <source>
        <dbReference type="ARBA" id="ARBA00022868"/>
    </source>
</evidence>
<name>A0A0N5AIV2_9BILA</name>
<accession>A0A0N5AIV2</accession>
<evidence type="ECO:0000256" key="11">
    <source>
        <dbReference type="ARBA" id="ARBA00023303"/>
    </source>
</evidence>
<keyword evidence="3 12" id="KW-0813">Transport</keyword>
<feature type="transmembrane region" description="Helical" evidence="12">
    <location>
        <begin position="364"/>
        <end position="385"/>
    </location>
</feature>
<comment type="subcellular location">
    <subcellularLocation>
        <location evidence="1">Cell junction</location>
        <location evidence="1">Gap junction</location>
    </subcellularLocation>
    <subcellularLocation>
        <location evidence="2 12">Cell membrane</location>
        <topology evidence="2 12">Multi-pass membrane protein</topology>
    </subcellularLocation>
</comment>
<protein>
    <recommendedName>
        <fullName evidence="12">Innexin</fullName>
    </recommendedName>
</protein>
<keyword evidence="7" id="KW-0965">Cell junction</keyword>
<organism evidence="13 14">
    <name type="scientific">Syphacia muris</name>
    <dbReference type="NCBI Taxonomy" id="451379"/>
    <lineage>
        <taxon>Eukaryota</taxon>
        <taxon>Metazoa</taxon>
        <taxon>Ecdysozoa</taxon>
        <taxon>Nematoda</taxon>
        <taxon>Chromadorea</taxon>
        <taxon>Rhabditida</taxon>
        <taxon>Spirurina</taxon>
        <taxon>Oxyuridomorpha</taxon>
        <taxon>Oxyuroidea</taxon>
        <taxon>Oxyuridae</taxon>
        <taxon>Syphacia</taxon>
    </lineage>
</organism>
<keyword evidence="5 12" id="KW-0812">Transmembrane</keyword>
<dbReference type="GO" id="GO:0034220">
    <property type="term" value="P:monoatomic ion transmembrane transport"/>
    <property type="evidence" value="ECO:0007669"/>
    <property type="project" value="UniProtKB-KW"/>
</dbReference>
<keyword evidence="11 12" id="KW-0407">Ion channel</keyword>
<keyword evidence="9 12" id="KW-0406">Ion transport</keyword>
<comment type="similarity">
    <text evidence="12">Belongs to the pannexin family.</text>
</comment>
<dbReference type="Pfam" id="PF00876">
    <property type="entry name" value="Innexin"/>
    <property type="match status" value="1"/>
</dbReference>
<gene>
    <name evidence="12" type="primary">inx</name>
</gene>
<dbReference type="PANTHER" id="PTHR11893:SF36">
    <property type="entry name" value="INNEXIN-5"/>
    <property type="match status" value="1"/>
</dbReference>
<feature type="transmembrane region" description="Helical" evidence="12">
    <location>
        <begin position="138"/>
        <end position="160"/>
    </location>
</feature>
<sequence length="479" mass="55613">MQHDMCVVFDDVEVELMQSLMANSPNDRSPHRNRNQRADMIGSIAPYVSKFRRSYQSNDVIDRLNYQYTALVIAFAAFTLAATQYVGKPIQCWVPAQFTGAWEKYTETYCFIKGSYFQYMDEHIPHEYELRDQKEIQYYQWVPIVLAIQAFLFYLPCIIWKALSFRSGINVKGVLNSAAQVKKKFDKASRSTQVQIAANHLEEAMEMQKEIKTGTFDVLHFGKRRGLYLVALYLCSKIDVALAQKYVYLLSIFLRAAVTIHLVSFLYIINTFPFQFLYVLNAAVQLLILNIFLGPEYTLWGYGILKDLLNNRTWNESGHFPRVTMCDFHVRVLGNIHRWTVQCVLMINMFNEKIFIFLWSERWWLIFVGILSILSMLYYLFALLIKSNQRYFVERYLRCTGAISSIPGFREDRQLTEFTDRYLRPDGVFLLRLIETNGGDLLVGDITAALFERYLAKGENSLGTLPATESPASTSPLQR</sequence>
<dbReference type="InterPro" id="IPR000990">
    <property type="entry name" value="Innexin"/>
</dbReference>
<dbReference type="AlphaFoldDB" id="A0A0N5AIV2"/>
<keyword evidence="4" id="KW-1003">Cell membrane</keyword>
<reference evidence="14" key="1">
    <citation type="submission" date="2017-02" db="UniProtKB">
        <authorList>
            <consortium name="WormBaseParasite"/>
        </authorList>
    </citation>
    <scope>IDENTIFICATION</scope>
</reference>
<keyword evidence="13" id="KW-1185">Reference proteome</keyword>
<keyword evidence="6" id="KW-0303">Gap junction</keyword>
<evidence type="ECO:0000256" key="7">
    <source>
        <dbReference type="ARBA" id="ARBA00022949"/>
    </source>
</evidence>
<feature type="transmembrane region" description="Helical" evidence="12">
    <location>
        <begin position="68"/>
        <end position="87"/>
    </location>
</feature>
<dbReference type="GO" id="GO:0005886">
    <property type="term" value="C:plasma membrane"/>
    <property type="evidence" value="ECO:0007669"/>
    <property type="project" value="UniProtKB-SubCell"/>
</dbReference>
<dbReference type="PROSITE" id="PS51013">
    <property type="entry name" value="PANNEXIN"/>
    <property type="match status" value="1"/>
</dbReference>
<evidence type="ECO:0000313" key="13">
    <source>
        <dbReference type="Proteomes" id="UP000046393"/>
    </source>
</evidence>
<comment type="function">
    <text evidence="12">Structural component of the gap junctions.</text>
</comment>